<evidence type="ECO:0000313" key="2">
    <source>
        <dbReference type="Proteomes" id="UP000176504"/>
    </source>
</evidence>
<dbReference type="Proteomes" id="UP000176504">
    <property type="component" value="Unassembled WGS sequence"/>
</dbReference>
<gene>
    <name evidence="1" type="ORF">A3A78_01840</name>
</gene>
<dbReference type="EMBL" id="MEVI01000001">
    <property type="protein sequence ID" value="OGC55761.1"/>
    <property type="molecule type" value="Genomic_DNA"/>
</dbReference>
<comment type="caution">
    <text evidence="1">The sequence shown here is derived from an EMBL/GenBank/DDBJ whole genome shotgun (WGS) entry which is preliminary data.</text>
</comment>
<dbReference type="AlphaFoldDB" id="A0A1F4VET1"/>
<protein>
    <submittedName>
        <fullName evidence="1">Uncharacterized protein</fullName>
    </submittedName>
</protein>
<accession>A0A1F4VET1</accession>
<name>A0A1F4VET1_UNCKA</name>
<proteinExistence type="predicted"/>
<organism evidence="1 2">
    <name type="scientific">candidate division WWE3 bacterium RIFCSPLOWO2_01_FULL_41_18</name>
    <dbReference type="NCBI Taxonomy" id="1802625"/>
    <lineage>
        <taxon>Bacteria</taxon>
        <taxon>Katanobacteria</taxon>
    </lineage>
</organism>
<sequence length="86" mass="10011">MDKKHIFDFDKVDKKEEEREVNETHLKFKCPNCGKISRDDVVFLCNHCSQTDVIYKDGVYMCPACLKPGENFECTRCGSKEVKMVK</sequence>
<reference evidence="1 2" key="1">
    <citation type="journal article" date="2016" name="Nat. Commun.">
        <title>Thousands of microbial genomes shed light on interconnected biogeochemical processes in an aquifer system.</title>
        <authorList>
            <person name="Anantharaman K."/>
            <person name="Brown C.T."/>
            <person name="Hug L.A."/>
            <person name="Sharon I."/>
            <person name="Castelle C.J."/>
            <person name="Probst A.J."/>
            <person name="Thomas B.C."/>
            <person name="Singh A."/>
            <person name="Wilkins M.J."/>
            <person name="Karaoz U."/>
            <person name="Brodie E.L."/>
            <person name="Williams K.H."/>
            <person name="Hubbard S.S."/>
            <person name="Banfield J.F."/>
        </authorList>
    </citation>
    <scope>NUCLEOTIDE SEQUENCE [LARGE SCALE GENOMIC DNA]</scope>
</reference>
<evidence type="ECO:0000313" key="1">
    <source>
        <dbReference type="EMBL" id="OGC55761.1"/>
    </source>
</evidence>